<dbReference type="PANTHER" id="PTHR47237:SF1">
    <property type="entry name" value="SLL0310 PROTEIN"/>
    <property type="match status" value="1"/>
</dbReference>
<dbReference type="Proteomes" id="UP001432027">
    <property type="component" value="Unassembled WGS sequence"/>
</dbReference>
<dbReference type="AlphaFoldDB" id="A0AAV5UF29"/>
<evidence type="ECO:0000313" key="2">
    <source>
        <dbReference type="EMBL" id="GMT04913.1"/>
    </source>
</evidence>
<accession>A0AAV5UF29</accession>
<dbReference type="InterPro" id="IPR016181">
    <property type="entry name" value="Acyl_CoA_acyltransferase"/>
</dbReference>
<sequence>SFLRPFKIVFSESPQQKRMSIPSYNLLNEGTDLLWKQFQDLVREMEWTSDDNTVLGLTPILSSTRCVFAQKKDDGSFLGCVVWNEYDEMAFIGFYIVAPFLRKCGLGSVLWSRALERIHATGKIIGLRAVPAMAPRYASRDTPIEISRLRKNLLTCKQMREFCDKYPSPSGTVKLASELTQEQKLDLLRFDREISGRERSDLLIPYLSCPRTEGAVLLNGDGKVVGVAGITSTGFEKDNLFKLAPVYASSLSEFASLTKALIPFCEKFSVESRILVHILTGTVGEKELEDAIGQGQNIELVTLFSSPIDNKLNLTKCYAPHNHSVHYDG</sequence>
<dbReference type="CDD" id="cd04301">
    <property type="entry name" value="NAT_SF"/>
    <property type="match status" value="1"/>
</dbReference>
<gene>
    <name evidence="2" type="ORF">PENTCL1PPCAC_27087</name>
</gene>
<evidence type="ECO:0000259" key="1">
    <source>
        <dbReference type="PROSITE" id="PS51186"/>
    </source>
</evidence>
<organism evidence="2 3">
    <name type="scientific">Pristionchus entomophagus</name>
    <dbReference type="NCBI Taxonomy" id="358040"/>
    <lineage>
        <taxon>Eukaryota</taxon>
        <taxon>Metazoa</taxon>
        <taxon>Ecdysozoa</taxon>
        <taxon>Nematoda</taxon>
        <taxon>Chromadorea</taxon>
        <taxon>Rhabditida</taxon>
        <taxon>Rhabditina</taxon>
        <taxon>Diplogasteromorpha</taxon>
        <taxon>Diplogasteroidea</taxon>
        <taxon>Neodiplogasteridae</taxon>
        <taxon>Pristionchus</taxon>
    </lineage>
</organism>
<reference evidence="2" key="1">
    <citation type="submission" date="2023-10" db="EMBL/GenBank/DDBJ databases">
        <title>Genome assembly of Pristionchus species.</title>
        <authorList>
            <person name="Yoshida K."/>
            <person name="Sommer R.J."/>
        </authorList>
    </citation>
    <scope>NUCLEOTIDE SEQUENCE</scope>
    <source>
        <strain evidence="2">RS0144</strain>
    </source>
</reference>
<dbReference type="GO" id="GO:0016747">
    <property type="term" value="F:acyltransferase activity, transferring groups other than amino-acyl groups"/>
    <property type="evidence" value="ECO:0007669"/>
    <property type="project" value="InterPro"/>
</dbReference>
<dbReference type="PANTHER" id="PTHR47237">
    <property type="entry name" value="SLL0310 PROTEIN"/>
    <property type="match status" value="1"/>
</dbReference>
<feature type="domain" description="N-acetyltransferase" evidence="1">
    <location>
        <begin position="25"/>
        <end position="164"/>
    </location>
</feature>
<evidence type="ECO:0000313" key="3">
    <source>
        <dbReference type="Proteomes" id="UP001432027"/>
    </source>
</evidence>
<comment type="caution">
    <text evidence="2">The sequence shown here is derived from an EMBL/GenBank/DDBJ whole genome shotgun (WGS) entry which is preliminary data.</text>
</comment>
<dbReference type="PROSITE" id="PS51186">
    <property type="entry name" value="GNAT"/>
    <property type="match status" value="1"/>
</dbReference>
<feature type="non-terminal residue" evidence="2">
    <location>
        <position position="1"/>
    </location>
</feature>
<dbReference type="InterPro" id="IPR052729">
    <property type="entry name" value="Acyl/Acetyltrans_Enzymes"/>
</dbReference>
<protein>
    <recommendedName>
        <fullName evidence="1">N-acetyltransferase domain-containing protein</fullName>
    </recommendedName>
</protein>
<dbReference type="InterPro" id="IPR000182">
    <property type="entry name" value="GNAT_dom"/>
</dbReference>
<dbReference type="Pfam" id="PF00583">
    <property type="entry name" value="Acetyltransf_1"/>
    <property type="match status" value="1"/>
</dbReference>
<keyword evidence="3" id="KW-1185">Reference proteome</keyword>
<dbReference type="SUPFAM" id="SSF55729">
    <property type="entry name" value="Acyl-CoA N-acyltransferases (Nat)"/>
    <property type="match status" value="1"/>
</dbReference>
<dbReference type="EMBL" id="BTSX01000006">
    <property type="protein sequence ID" value="GMT04913.1"/>
    <property type="molecule type" value="Genomic_DNA"/>
</dbReference>
<name>A0AAV5UF29_9BILA</name>
<proteinExistence type="predicted"/>